<name>A0A498STX1_ACAVI</name>
<accession>A0A498STX1</accession>
<dbReference type="AlphaFoldDB" id="A0A498STX1"/>
<evidence type="ECO:0000313" key="2">
    <source>
        <dbReference type="Proteomes" id="UP000276991"/>
    </source>
</evidence>
<proteinExistence type="predicted"/>
<sequence length="91" mass="10401">MWDNRTQHSRYRCRGSNSALSPYRIRLLPLGSNAFLYSRMIGAEAGFWYSTTTEGRQWVIKYPRVTPSVTLPPHSGTGGEALYTDWVNECI</sequence>
<dbReference type="Proteomes" id="UP000276991">
    <property type="component" value="Unassembled WGS sequence"/>
</dbReference>
<gene>
    <name evidence="1" type="ORF">NAV_LOCUS7041</name>
</gene>
<dbReference type="EMBL" id="UPTC01001614">
    <property type="protein sequence ID" value="VBB32250.1"/>
    <property type="molecule type" value="Genomic_DNA"/>
</dbReference>
<reference evidence="1 2" key="1">
    <citation type="submission" date="2018-08" db="EMBL/GenBank/DDBJ databases">
        <authorList>
            <person name="Laetsch R D."/>
            <person name="Stevens L."/>
            <person name="Kumar S."/>
            <person name="Blaxter L. M."/>
        </authorList>
    </citation>
    <scope>NUCLEOTIDE SEQUENCE [LARGE SCALE GENOMIC DNA]</scope>
</reference>
<organism evidence="1 2">
    <name type="scientific">Acanthocheilonema viteae</name>
    <name type="common">Filarial nematode worm</name>
    <name type="synonym">Dipetalonema viteae</name>
    <dbReference type="NCBI Taxonomy" id="6277"/>
    <lineage>
        <taxon>Eukaryota</taxon>
        <taxon>Metazoa</taxon>
        <taxon>Ecdysozoa</taxon>
        <taxon>Nematoda</taxon>
        <taxon>Chromadorea</taxon>
        <taxon>Rhabditida</taxon>
        <taxon>Spirurina</taxon>
        <taxon>Spiruromorpha</taxon>
        <taxon>Filarioidea</taxon>
        <taxon>Onchocercidae</taxon>
        <taxon>Acanthocheilonema</taxon>
    </lineage>
</organism>
<evidence type="ECO:0000313" key="1">
    <source>
        <dbReference type="EMBL" id="VBB32250.1"/>
    </source>
</evidence>
<keyword evidence="2" id="KW-1185">Reference proteome</keyword>
<protein>
    <submittedName>
        <fullName evidence="1">Uncharacterized protein</fullName>
    </submittedName>
</protein>